<dbReference type="eggNOG" id="COG1264">
    <property type="taxonomic scope" value="Bacteria"/>
</dbReference>
<feature type="transmembrane region" description="Helical" evidence="12">
    <location>
        <begin position="361"/>
        <end position="381"/>
    </location>
</feature>
<dbReference type="PANTHER" id="PTHR30175">
    <property type="entry name" value="PHOSPHOTRANSFERASE SYSTEM TRANSPORT PROTEIN"/>
    <property type="match status" value="1"/>
</dbReference>
<protein>
    <submittedName>
        <fullName evidence="15">Phosphotransferase system, EIIC</fullName>
    </submittedName>
</protein>
<dbReference type="GO" id="GO:0016301">
    <property type="term" value="F:kinase activity"/>
    <property type="evidence" value="ECO:0007669"/>
    <property type="project" value="UniProtKB-KW"/>
</dbReference>
<evidence type="ECO:0000256" key="3">
    <source>
        <dbReference type="ARBA" id="ARBA00022475"/>
    </source>
</evidence>
<keyword evidence="4" id="KW-0762">Sugar transport</keyword>
<keyword evidence="9 12" id="KW-1133">Transmembrane helix</keyword>
<dbReference type="InterPro" id="IPR036878">
    <property type="entry name" value="Glu_permease_IIB"/>
</dbReference>
<dbReference type="PROSITE" id="PS51098">
    <property type="entry name" value="PTS_EIIB_TYPE_1"/>
    <property type="match status" value="1"/>
</dbReference>
<dbReference type="GO" id="GO:0009401">
    <property type="term" value="P:phosphoenolpyruvate-dependent sugar phosphotransferase system"/>
    <property type="evidence" value="ECO:0007669"/>
    <property type="project" value="UniProtKB-KW"/>
</dbReference>
<feature type="transmembrane region" description="Helical" evidence="12">
    <location>
        <begin position="322"/>
        <end position="349"/>
    </location>
</feature>
<evidence type="ECO:0000256" key="12">
    <source>
        <dbReference type="SAM" id="Phobius"/>
    </source>
</evidence>
<keyword evidence="5 15" id="KW-0808">Transferase</keyword>
<feature type="transmembrane region" description="Helical" evidence="12">
    <location>
        <begin position="427"/>
        <end position="450"/>
    </location>
</feature>
<evidence type="ECO:0000256" key="2">
    <source>
        <dbReference type="ARBA" id="ARBA00022448"/>
    </source>
</evidence>
<proteinExistence type="predicted"/>
<evidence type="ECO:0000256" key="6">
    <source>
        <dbReference type="ARBA" id="ARBA00022683"/>
    </source>
</evidence>
<evidence type="ECO:0000256" key="10">
    <source>
        <dbReference type="ARBA" id="ARBA00023136"/>
    </source>
</evidence>
<dbReference type="GO" id="GO:0008982">
    <property type="term" value="F:protein-N(PI)-phosphohistidine-sugar phosphotransferase activity"/>
    <property type="evidence" value="ECO:0007669"/>
    <property type="project" value="InterPro"/>
</dbReference>
<dbReference type="eggNOG" id="COG1263">
    <property type="taxonomic scope" value="Bacteria"/>
</dbReference>
<dbReference type="HOGENOM" id="CLU_012312_2_0_9"/>
<evidence type="ECO:0000259" key="13">
    <source>
        <dbReference type="PROSITE" id="PS51098"/>
    </source>
</evidence>
<feature type="transmembrane region" description="Helical" evidence="12">
    <location>
        <begin position="159"/>
        <end position="178"/>
    </location>
</feature>
<evidence type="ECO:0000256" key="9">
    <source>
        <dbReference type="ARBA" id="ARBA00022989"/>
    </source>
</evidence>
<dbReference type="SUPFAM" id="SSF55604">
    <property type="entry name" value="Glucose permease domain IIB"/>
    <property type="match status" value="1"/>
</dbReference>
<feature type="domain" description="PTS EIIB type-1" evidence="13">
    <location>
        <begin position="8"/>
        <end position="90"/>
    </location>
</feature>
<gene>
    <name evidence="15" type="ORF">HMPREF9429_00837</name>
</gene>
<feature type="domain" description="PTS EIIC type-1" evidence="14">
    <location>
        <begin position="121"/>
        <end position="459"/>
    </location>
</feature>
<dbReference type="Gene3D" id="3.30.1360.60">
    <property type="entry name" value="Glucose permease domain IIB"/>
    <property type="match status" value="1"/>
</dbReference>
<feature type="transmembrane region" description="Helical" evidence="12">
    <location>
        <begin position="126"/>
        <end position="147"/>
    </location>
</feature>
<dbReference type="PANTHER" id="PTHR30175:SF3">
    <property type="entry name" value="PTS SYSTEM N-ACETYLMURAMIC ACID-SPECIFIC EIIBC COMPONENT"/>
    <property type="match status" value="1"/>
</dbReference>
<evidence type="ECO:0000256" key="5">
    <source>
        <dbReference type="ARBA" id="ARBA00022679"/>
    </source>
</evidence>
<dbReference type="GO" id="GO:0005886">
    <property type="term" value="C:plasma membrane"/>
    <property type="evidence" value="ECO:0007669"/>
    <property type="project" value="UniProtKB-SubCell"/>
</dbReference>
<comment type="caution">
    <text evidence="15">The sequence shown here is derived from an EMBL/GenBank/DDBJ whole genome shotgun (WGS) entry which is preliminary data.</text>
</comment>
<dbReference type="InterPro" id="IPR050558">
    <property type="entry name" value="PTS_Sugar-Specific_Components"/>
</dbReference>
<dbReference type="InterPro" id="IPR018113">
    <property type="entry name" value="PTrfase_EIIB_Cys"/>
</dbReference>
<keyword evidence="6" id="KW-0598">Phosphotransferase system</keyword>
<keyword evidence="2" id="KW-0813">Transport</keyword>
<comment type="subcellular location">
    <subcellularLocation>
        <location evidence="1">Cell membrane</location>
        <topology evidence="1">Multi-pass membrane protein</topology>
    </subcellularLocation>
</comment>
<dbReference type="EMBL" id="AECS01000036">
    <property type="protein sequence ID" value="EFQ04235.1"/>
    <property type="molecule type" value="Genomic_DNA"/>
</dbReference>
<sequence length="459" mass="48454">MEATMTYKETARQIYDIIGPANNIINPYHCMTRLRFTVAKEDFTKEALEALEDVKGVHISGAEWQVILGPGKASKVTEALEEIIKNEEMTIASSPSPITGGDDLHTRIRKKNATPFKEGLRKISRIFTPLIPAFIACGLLTGILNGIAKVDPNLAVTAWFQLASVAGNTAFWGLNIFVGLSASKEFEGTPIIGGILAAFMMHPALSKIMLFDAPLTPGRGGIIAVILICFIAAKTEKKLHHLIPDMFDLFLTPLMTFLIASALAILICQPVGGFISETIGILATTAIDKGGALTGFVLAGTFLPLVLLGVHQGLTPIHAELLSRYGVTVLLPILAMAGAGQVGASIAVYTKTKNNHLKKTIASALPVGVLGIGEPLIYGVTLPLGKPFICACLGGACGGAVIAFFGIGAAAFGISGLPLAAATTRPLYYLLGLITAYTVGFFLTYIIGFADPQESCEEV</sequence>
<feature type="transmembrane region" description="Helical" evidence="12">
    <location>
        <begin position="190"/>
        <end position="211"/>
    </location>
</feature>
<evidence type="ECO:0000259" key="14">
    <source>
        <dbReference type="PROSITE" id="PS51103"/>
    </source>
</evidence>
<name>E2ZBK7_9FIRM</name>
<keyword evidence="16" id="KW-1185">Reference proteome</keyword>
<keyword evidence="10 12" id="KW-0472">Membrane</keyword>
<keyword evidence="7 12" id="KW-0812">Transmembrane</keyword>
<feature type="transmembrane region" description="Helical" evidence="12">
    <location>
        <begin position="247"/>
        <end position="272"/>
    </location>
</feature>
<dbReference type="Pfam" id="PF00367">
    <property type="entry name" value="PTS_EIIB"/>
    <property type="match status" value="1"/>
</dbReference>
<dbReference type="GO" id="GO:0090588">
    <property type="term" value="F:protein-phosphocysteine-N-acetylmuramate phosphotransferase system transporter activity"/>
    <property type="evidence" value="ECO:0007669"/>
    <property type="project" value="TreeGrafter"/>
</dbReference>
<evidence type="ECO:0000256" key="11">
    <source>
        <dbReference type="PROSITE-ProRule" id="PRU00421"/>
    </source>
</evidence>
<organism evidence="15 16">
    <name type="scientific">Megasphaera micronuciformis F0359</name>
    <dbReference type="NCBI Taxonomy" id="706434"/>
    <lineage>
        <taxon>Bacteria</taxon>
        <taxon>Bacillati</taxon>
        <taxon>Bacillota</taxon>
        <taxon>Negativicutes</taxon>
        <taxon>Veillonellales</taxon>
        <taxon>Veillonellaceae</taxon>
        <taxon>Megasphaera</taxon>
    </lineage>
</organism>
<feature type="active site" description="Phosphocysteine intermediate; for EIIB activity" evidence="11">
    <location>
        <position position="30"/>
    </location>
</feature>
<dbReference type="AlphaFoldDB" id="E2ZBK7"/>
<dbReference type="InterPro" id="IPR003352">
    <property type="entry name" value="PTS_EIIC"/>
</dbReference>
<evidence type="ECO:0000256" key="7">
    <source>
        <dbReference type="ARBA" id="ARBA00022692"/>
    </source>
</evidence>
<dbReference type="InterPro" id="IPR013013">
    <property type="entry name" value="PTS_EIIC_1"/>
</dbReference>
<keyword evidence="3" id="KW-1003">Cell membrane</keyword>
<reference evidence="15" key="1">
    <citation type="submission" date="2010-08" db="EMBL/GenBank/DDBJ databases">
        <authorList>
            <person name="Weinstock G."/>
            <person name="Sodergren E."/>
            <person name="Clifton S."/>
            <person name="Fulton L."/>
            <person name="Fulton B."/>
            <person name="Courtney L."/>
            <person name="Fronick C."/>
            <person name="Harrison M."/>
            <person name="Strong C."/>
            <person name="Farmer C."/>
            <person name="Delahaunty K."/>
            <person name="Markovic C."/>
            <person name="Hall O."/>
            <person name="Minx P."/>
            <person name="Tomlinson C."/>
            <person name="Mitreva M."/>
            <person name="Hou S."/>
            <person name="Chen J."/>
            <person name="Wollam A."/>
            <person name="Pepin K.H."/>
            <person name="Johnson M."/>
            <person name="Bhonagiri V."/>
            <person name="Zhang X."/>
            <person name="Suruliraj S."/>
            <person name="Warren W."/>
            <person name="Chinwalla A."/>
            <person name="Mardis E.R."/>
            <person name="Wilson R.K."/>
        </authorList>
    </citation>
    <scope>NUCLEOTIDE SEQUENCE [LARGE SCALE GENOMIC DNA]</scope>
    <source>
        <strain evidence="15">F0359</strain>
    </source>
</reference>
<evidence type="ECO:0000313" key="16">
    <source>
        <dbReference type="Proteomes" id="UP000003195"/>
    </source>
</evidence>
<feature type="transmembrane region" description="Helical" evidence="12">
    <location>
        <begin position="388"/>
        <end position="415"/>
    </location>
</feature>
<accession>E2ZBK7</accession>
<dbReference type="InterPro" id="IPR001996">
    <property type="entry name" value="PTS_IIB_1"/>
</dbReference>
<dbReference type="Proteomes" id="UP000003195">
    <property type="component" value="Unassembled WGS sequence"/>
</dbReference>
<dbReference type="Pfam" id="PF02378">
    <property type="entry name" value="PTS_EIIC"/>
    <property type="match status" value="1"/>
</dbReference>
<evidence type="ECO:0000256" key="4">
    <source>
        <dbReference type="ARBA" id="ARBA00022597"/>
    </source>
</evidence>
<feature type="transmembrane region" description="Helical" evidence="12">
    <location>
        <begin position="292"/>
        <end position="310"/>
    </location>
</feature>
<dbReference type="PROSITE" id="PS51103">
    <property type="entry name" value="PTS_EIIC_TYPE_1"/>
    <property type="match status" value="1"/>
</dbReference>
<dbReference type="STRING" id="706434.HMPREF9429_00837"/>
<dbReference type="CDD" id="cd00212">
    <property type="entry name" value="PTS_IIB_glc"/>
    <property type="match status" value="1"/>
</dbReference>
<evidence type="ECO:0000256" key="1">
    <source>
        <dbReference type="ARBA" id="ARBA00004651"/>
    </source>
</evidence>
<keyword evidence="8" id="KW-0418">Kinase</keyword>
<evidence type="ECO:0000313" key="15">
    <source>
        <dbReference type="EMBL" id="EFQ04235.1"/>
    </source>
</evidence>
<evidence type="ECO:0000256" key="8">
    <source>
        <dbReference type="ARBA" id="ARBA00022777"/>
    </source>
</evidence>